<proteinExistence type="predicted"/>
<gene>
    <name evidence="1" type="ORF">ANACOL_02975</name>
</gene>
<accession>B0PEI4</accession>
<dbReference type="EMBL" id="ABGD02000024">
    <property type="protein sequence ID" value="EDS10373.1"/>
    <property type="molecule type" value="Genomic_DNA"/>
</dbReference>
<reference evidence="1" key="1">
    <citation type="submission" date="2007-11" db="EMBL/GenBank/DDBJ databases">
        <authorList>
            <person name="Fulton L."/>
            <person name="Clifton S."/>
            <person name="Fulton B."/>
            <person name="Xu J."/>
            <person name="Minx P."/>
            <person name="Pepin K.H."/>
            <person name="Johnson M."/>
            <person name="Thiruvilangam P."/>
            <person name="Bhonagiri V."/>
            <person name="Nash W.E."/>
            <person name="Mardis E.R."/>
            <person name="Wilson R.K."/>
        </authorList>
    </citation>
    <scope>NUCLEOTIDE SEQUENCE [LARGE SCALE GENOMIC DNA]</scope>
    <source>
        <strain evidence="1">DSM 17241</strain>
    </source>
</reference>
<evidence type="ECO:0000313" key="1">
    <source>
        <dbReference type="EMBL" id="EDS10373.1"/>
    </source>
</evidence>
<keyword evidence="2" id="KW-1185">Reference proteome</keyword>
<name>B0PEI4_9FIRM</name>
<protein>
    <submittedName>
        <fullName evidence="1">Uncharacterized protein</fullName>
    </submittedName>
</protein>
<reference evidence="1" key="2">
    <citation type="submission" date="2013-09" db="EMBL/GenBank/DDBJ databases">
        <title>Draft genome sequence of Anaerotruncus colihominis(DSM 17241).</title>
        <authorList>
            <person name="Sudarsanam P."/>
            <person name="Ley R."/>
            <person name="Guruge J."/>
            <person name="Turnbaugh P.J."/>
            <person name="Mahowald M."/>
            <person name="Liep D."/>
            <person name="Gordon J."/>
        </authorList>
    </citation>
    <scope>NUCLEOTIDE SEQUENCE</scope>
    <source>
        <strain evidence="1">DSM 17241</strain>
    </source>
</reference>
<dbReference type="HOGENOM" id="CLU_3264819_0_0_9"/>
<organism evidence="1 2">
    <name type="scientific">Anaerotruncus colihominis DSM 17241</name>
    <dbReference type="NCBI Taxonomy" id="445972"/>
    <lineage>
        <taxon>Bacteria</taxon>
        <taxon>Bacillati</taxon>
        <taxon>Bacillota</taxon>
        <taxon>Clostridia</taxon>
        <taxon>Eubacteriales</taxon>
        <taxon>Oscillospiraceae</taxon>
        <taxon>Anaerotruncus</taxon>
    </lineage>
</organism>
<dbReference type="AlphaFoldDB" id="B0PEI4"/>
<evidence type="ECO:0000313" key="2">
    <source>
        <dbReference type="Proteomes" id="UP000003803"/>
    </source>
</evidence>
<dbReference type="Proteomes" id="UP000003803">
    <property type="component" value="Unassembled WGS sequence"/>
</dbReference>
<sequence>MQPPFTHIFTKIEGAYVDRYLTKEEETIEEAKERLNHKVKP</sequence>
<comment type="caution">
    <text evidence="1">The sequence shown here is derived from an EMBL/GenBank/DDBJ whole genome shotgun (WGS) entry which is preliminary data.</text>
</comment>